<dbReference type="EMBL" id="HBEC01032024">
    <property type="protein sequence ID" value="CAD8299015.1"/>
    <property type="molecule type" value="Transcribed_RNA"/>
</dbReference>
<proteinExistence type="predicted"/>
<name>A0A7R9Z139_9CHLO</name>
<organism evidence="1">
    <name type="scientific">Chlamydomonas euryale</name>
    <dbReference type="NCBI Taxonomy" id="1486919"/>
    <lineage>
        <taxon>Eukaryota</taxon>
        <taxon>Viridiplantae</taxon>
        <taxon>Chlorophyta</taxon>
        <taxon>core chlorophytes</taxon>
        <taxon>Chlorophyceae</taxon>
        <taxon>CS clade</taxon>
        <taxon>Chlamydomonadales</taxon>
        <taxon>Chlamydomonadaceae</taxon>
        <taxon>Chlamydomonas</taxon>
    </lineage>
</organism>
<dbReference type="AlphaFoldDB" id="A0A7R9Z139"/>
<evidence type="ECO:0000313" key="1">
    <source>
        <dbReference type="EMBL" id="CAD8299015.1"/>
    </source>
</evidence>
<protein>
    <submittedName>
        <fullName evidence="1">Uncharacterized protein</fullName>
    </submittedName>
</protein>
<gene>
    <name evidence="1" type="ORF">CEUR00632_LOCUS14854</name>
</gene>
<accession>A0A7R9Z139</accession>
<reference evidence="1" key="1">
    <citation type="submission" date="2021-01" db="EMBL/GenBank/DDBJ databases">
        <authorList>
            <person name="Corre E."/>
            <person name="Pelletier E."/>
            <person name="Niang G."/>
            <person name="Scheremetjew M."/>
            <person name="Finn R."/>
            <person name="Kale V."/>
            <person name="Holt S."/>
            <person name="Cochrane G."/>
            <person name="Meng A."/>
            <person name="Brown T."/>
            <person name="Cohen L."/>
        </authorList>
    </citation>
    <scope>NUCLEOTIDE SEQUENCE</scope>
    <source>
        <strain evidence="1">CCMP219</strain>
    </source>
</reference>
<sequence length="215" mass="22991">MHACIARGGKKHAAACMGSMQVVLLIQRARASGVADTKGKGKASCQDIATNTFCCPSHPSNFARVHARTQSCSHGAHAASFVHTPPSLLTPSRLFAASLASACHRQQHARRQHTGGTAVNTDARFPMTAHRQAQTCLSSPLAPMPISPRFYLASLVWAGQHAICACGMRHAACAHSTVLVAVRNFMKETAERLRMHSPKFIDKCALAVERACANV</sequence>